<dbReference type="Pfam" id="PF01341">
    <property type="entry name" value="Glyco_hydro_6"/>
    <property type="match status" value="1"/>
</dbReference>
<feature type="active site" description="Proton donor" evidence="1">
    <location>
        <position position="170"/>
    </location>
</feature>
<dbReference type="Proteomes" id="UP000272474">
    <property type="component" value="Unassembled WGS sequence"/>
</dbReference>
<evidence type="ECO:0000313" key="5">
    <source>
        <dbReference type="Proteomes" id="UP000272474"/>
    </source>
</evidence>
<accession>A0A3A9YXN3</accession>
<gene>
    <name evidence="4" type="ORF">D7294_17570</name>
</gene>
<dbReference type="OrthoDB" id="309899at2"/>
<feature type="active site" description="Proton acceptor" evidence="1">
    <location>
        <position position="320"/>
    </location>
</feature>
<comment type="similarity">
    <text evidence="3">Belongs to the glycosyl hydrolase family 6.</text>
</comment>
<keyword evidence="5" id="KW-1185">Reference proteome</keyword>
<dbReference type="PIRSF" id="PIRSF001100">
    <property type="entry name" value="Beta_cellobiohydrolase"/>
    <property type="match status" value="1"/>
</dbReference>
<evidence type="ECO:0000313" key="4">
    <source>
        <dbReference type="EMBL" id="RKN40882.1"/>
    </source>
</evidence>
<feature type="signal peptide" evidence="3">
    <location>
        <begin position="1"/>
        <end position="37"/>
    </location>
</feature>
<evidence type="ECO:0000256" key="3">
    <source>
        <dbReference type="RuleBase" id="RU361186"/>
    </source>
</evidence>
<dbReference type="GO" id="GO:0030245">
    <property type="term" value="P:cellulose catabolic process"/>
    <property type="evidence" value="ECO:0007669"/>
    <property type="project" value="UniProtKB-KW"/>
</dbReference>
<evidence type="ECO:0000256" key="2">
    <source>
        <dbReference type="PIRSR" id="PIRSR001100-2"/>
    </source>
</evidence>
<dbReference type="PANTHER" id="PTHR34876">
    <property type="match status" value="1"/>
</dbReference>
<dbReference type="SUPFAM" id="SSF51989">
    <property type="entry name" value="Glycosyl hydrolases family 6, cellulases"/>
    <property type="match status" value="1"/>
</dbReference>
<organism evidence="4 5">
    <name type="scientific">Streptomyces hoynatensis</name>
    <dbReference type="NCBI Taxonomy" id="1141874"/>
    <lineage>
        <taxon>Bacteria</taxon>
        <taxon>Bacillati</taxon>
        <taxon>Actinomycetota</taxon>
        <taxon>Actinomycetes</taxon>
        <taxon>Kitasatosporales</taxon>
        <taxon>Streptomycetaceae</taxon>
        <taxon>Streptomyces</taxon>
    </lineage>
</organism>
<keyword evidence="3" id="KW-0378">Hydrolase</keyword>
<feature type="binding site" evidence="2">
    <location>
        <position position="314"/>
    </location>
    <ligand>
        <name>substrate</name>
    </ligand>
</feature>
<sequence length="349" mass="37064">MYGRLISLFRRRSPLRPALCSPLLAALLLGCSGDSPAGAPGDGASAATAPAAGVEERFWVDPDSPAARQVARWEEAGRSGDARTLRLISERPLAFWPSGHRDPAAQVRRITSAAAADGSTAVLVAYNIPHRDCGQYSEGGAGDAAAYRRWIGAFAEAIGEAHALVVLEPDAVPHTADGCTASMYVDERYRALAEAVERLKAQPHTRVYLDAGNPSWIEDPALLTDPLRRSGIARADGFALNVSNFQTLQDSAEYGHRLSALLDGAHFVVDTSRNGNGPWEGVDEPWCNPPGRALGEPPTAHTGDPLIDAYLWIKRPGESDGECRGGPPAGTWWPEYGLALAEAAAGRAS</sequence>
<dbReference type="InterPro" id="IPR036434">
    <property type="entry name" value="Beta_cellobiohydrolase_sf"/>
</dbReference>
<dbReference type="Gene3D" id="3.20.20.40">
    <property type="entry name" value="1, 4-beta cellobiohydrolase"/>
    <property type="match status" value="1"/>
</dbReference>
<dbReference type="PANTHER" id="PTHR34876:SF4">
    <property type="entry name" value="1,4-BETA-D-GLUCAN CELLOBIOHYDROLASE C-RELATED"/>
    <property type="match status" value="1"/>
</dbReference>
<reference evidence="4 5" key="1">
    <citation type="journal article" date="2014" name="Int. J. Syst. Evol. Microbiol.">
        <title>Streptomyces hoynatensis sp. nov., isolated from deep marine sediment.</title>
        <authorList>
            <person name="Veyisoglu A."/>
            <person name="Sahin N."/>
        </authorList>
    </citation>
    <scope>NUCLEOTIDE SEQUENCE [LARGE SCALE GENOMIC DNA]</scope>
    <source>
        <strain evidence="4 5">KCTC 29097</strain>
    </source>
</reference>
<name>A0A3A9YXN3_9ACTN</name>
<feature type="binding site" evidence="2">
    <location>
        <position position="286"/>
    </location>
    <ligand>
        <name>substrate</name>
    </ligand>
</feature>
<feature type="chain" id="PRO_5039761552" description="Glucanase" evidence="3">
    <location>
        <begin position="38"/>
        <end position="349"/>
    </location>
</feature>
<dbReference type="PROSITE" id="PS51257">
    <property type="entry name" value="PROKAR_LIPOPROTEIN"/>
    <property type="match status" value="1"/>
</dbReference>
<keyword evidence="3" id="KW-0732">Signal</keyword>
<keyword evidence="3" id="KW-0136">Cellulose degradation</keyword>
<dbReference type="InterPro" id="IPR016288">
    <property type="entry name" value="Beta_cellobiohydrolase"/>
</dbReference>
<dbReference type="PRINTS" id="PR00733">
    <property type="entry name" value="GLHYDRLASE6"/>
</dbReference>
<dbReference type="EC" id="3.2.1.-" evidence="3"/>
<keyword evidence="3" id="KW-0119">Carbohydrate metabolism</keyword>
<dbReference type="EMBL" id="RBAL01000009">
    <property type="protein sequence ID" value="RKN40882.1"/>
    <property type="molecule type" value="Genomic_DNA"/>
</dbReference>
<dbReference type="AlphaFoldDB" id="A0A3A9YXN3"/>
<keyword evidence="3" id="KW-0326">Glycosidase</keyword>
<evidence type="ECO:0000256" key="1">
    <source>
        <dbReference type="PIRSR" id="PIRSR001100-1"/>
    </source>
</evidence>
<protein>
    <recommendedName>
        <fullName evidence="3">Glucanase</fullName>
        <ecNumber evidence="3">3.2.1.-</ecNumber>
    </recommendedName>
</protein>
<comment type="caution">
    <text evidence="4">The sequence shown here is derived from an EMBL/GenBank/DDBJ whole genome shotgun (WGS) entry which is preliminary data.</text>
</comment>
<dbReference type="GO" id="GO:0004553">
    <property type="term" value="F:hydrolase activity, hydrolyzing O-glycosyl compounds"/>
    <property type="evidence" value="ECO:0007669"/>
    <property type="project" value="InterPro"/>
</dbReference>
<feature type="binding site" evidence="2">
    <location>
        <position position="96"/>
    </location>
    <ligand>
        <name>substrate</name>
    </ligand>
</feature>
<feature type="binding site" evidence="2">
    <location>
        <position position="244"/>
    </location>
    <ligand>
        <name>substrate</name>
    </ligand>
</feature>
<keyword evidence="3" id="KW-0624">Polysaccharide degradation</keyword>
<dbReference type="RefSeq" id="WP_120680767.1">
    <property type="nucleotide sequence ID" value="NZ_RBAL01000009.1"/>
</dbReference>
<feature type="binding site" evidence="2">
    <location>
        <position position="318"/>
    </location>
    <ligand>
        <name>substrate</name>
    </ligand>
</feature>
<proteinExistence type="inferred from homology"/>
<feature type="binding site" evidence="2">
    <location>
        <position position="216"/>
    </location>
    <ligand>
        <name>substrate</name>
    </ligand>
</feature>